<keyword evidence="4 6" id="KW-1133">Transmembrane helix</keyword>
<feature type="transmembrane region" description="Helical" evidence="6">
    <location>
        <begin position="28"/>
        <end position="45"/>
    </location>
</feature>
<feature type="transmembrane region" description="Helical" evidence="6">
    <location>
        <begin position="52"/>
        <end position="70"/>
    </location>
</feature>
<sequence length="356" mass="38345">MQMTSRPCGDFRISYGADSSLFRTRGTLWAYVAGVLLLMCAPLVFDRYGMTLLIQIGCMAIGALGLNILTGYSGQISLGHAAFFGLGAFGSTWLSNKMGVPVFFAIPLGGVIATVFGMVFGIPAARIRGLYLAIATLAAQYVLEDFFSRATWFTGGVAGAHARPVVIFGFALDTEGRYFFLVLAWLVAAFVYAGNLMRTRDGRALVAIRDHYISAEMMGIPIVRYRILAFGLSSFYAGLAGALLGHYLTFVSTEGINIFLSIQFIAMIIIGGLGTLSGALLGAAFMVLLPETLELAVGALKHGGWVTSPAVLGGVNYLREAAVGLVIVLFLILEPHGLAHRWRAIRAYWQLYPFSH</sequence>
<evidence type="ECO:0000256" key="3">
    <source>
        <dbReference type="ARBA" id="ARBA00022692"/>
    </source>
</evidence>
<dbReference type="EMBL" id="BAABGJ010000002">
    <property type="protein sequence ID" value="GAA4330833.1"/>
    <property type="molecule type" value="Genomic_DNA"/>
</dbReference>
<evidence type="ECO:0000256" key="1">
    <source>
        <dbReference type="ARBA" id="ARBA00004651"/>
    </source>
</evidence>
<keyword evidence="2" id="KW-1003">Cell membrane</keyword>
<dbReference type="CDD" id="cd06581">
    <property type="entry name" value="TM_PBP1_LivM_like"/>
    <property type="match status" value="1"/>
</dbReference>
<evidence type="ECO:0000313" key="8">
    <source>
        <dbReference type="Proteomes" id="UP001500975"/>
    </source>
</evidence>
<keyword evidence="3 6" id="KW-0812">Transmembrane</keyword>
<dbReference type="InterPro" id="IPR043428">
    <property type="entry name" value="LivM-like"/>
</dbReference>
<proteinExistence type="predicted"/>
<evidence type="ECO:0000256" key="5">
    <source>
        <dbReference type="ARBA" id="ARBA00023136"/>
    </source>
</evidence>
<feature type="transmembrane region" description="Helical" evidence="6">
    <location>
        <begin position="127"/>
        <end position="143"/>
    </location>
</feature>
<dbReference type="InterPro" id="IPR001851">
    <property type="entry name" value="ABC_transp_permease"/>
</dbReference>
<organism evidence="7 8">
    <name type="scientific">Variovorax defluvii</name>
    <dbReference type="NCBI Taxonomy" id="913761"/>
    <lineage>
        <taxon>Bacteria</taxon>
        <taxon>Pseudomonadati</taxon>
        <taxon>Pseudomonadota</taxon>
        <taxon>Betaproteobacteria</taxon>
        <taxon>Burkholderiales</taxon>
        <taxon>Comamonadaceae</taxon>
        <taxon>Variovorax</taxon>
    </lineage>
</organism>
<accession>A0ABP8GW89</accession>
<keyword evidence="8" id="KW-1185">Reference proteome</keyword>
<evidence type="ECO:0000256" key="4">
    <source>
        <dbReference type="ARBA" id="ARBA00022989"/>
    </source>
</evidence>
<feature type="transmembrane region" description="Helical" evidence="6">
    <location>
        <begin position="260"/>
        <end position="289"/>
    </location>
</feature>
<dbReference type="Proteomes" id="UP001500975">
    <property type="component" value="Unassembled WGS sequence"/>
</dbReference>
<keyword evidence="5 6" id="KW-0472">Membrane</keyword>
<name>A0ABP8GW89_9BURK</name>
<evidence type="ECO:0000313" key="7">
    <source>
        <dbReference type="EMBL" id="GAA4330833.1"/>
    </source>
</evidence>
<comment type="subcellular location">
    <subcellularLocation>
        <location evidence="1">Cell membrane</location>
        <topology evidence="1">Multi-pass membrane protein</topology>
    </subcellularLocation>
</comment>
<protein>
    <submittedName>
        <fullName evidence="7">Branched-chain amino acid ABC transporter permease</fullName>
    </submittedName>
</protein>
<evidence type="ECO:0000256" key="2">
    <source>
        <dbReference type="ARBA" id="ARBA00022475"/>
    </source>
</evidence>
<reference evidence="8" key="1">
    <citation type="journal article" date="2019" name="Int. J. Syst. Evol. Microbiol.">
        <title>The Global Catalogue of Microorganisms (GCM) 10K type strain sequencing project: providing services to taxonomists for standard genome sequencing and annotation.</title>
        <authorList>
            <consortium name="The Broad Institute Genomics Platform"/>
            <consortium name="The Broad Institute Genome Sequencing Center for Infectious Disease"/>
            <person name="Wu L."/>
            <person name="Ma J."/>
        </authorList>
    </citation>
    <scope>NUCLEOTIDE SEQUENCE [LARGE SCALE GENOMIC DNA]</scope>
    <source>
        <strain evidence="8">JCM 17804</strain>
    </source>
</reference>
<dbReference type="Pfam" id="PF02653">
    <property type="entry name" value="BPD_transp_2"/>
    <property type="match status" value="1"/>
</dbReference>
<comment type="caution">
    <text evidence="7">The sequence shown here is derived from an EMBL/GenBank/DDBJ whole genome shotgun (WGS) entry which is preliminary data.</text>
</comment>
<gene>
    <name evidence="7" type="ORF">GCM10023165_04780</name>
</gene>
<feature type="transmembrane region" description="Helical" evidence="6">
    <location>
        <begin position="102"/>
        <end position="121"/>
    </location>
</feature>
<feature type="transmembrane region" description="Helical" evidence="6">
    <location>
        <begin position="178"/>
        <end position="197"/>
    </location>
</feature>
<feature type="transmembrane region" description="Helical" evidence="6">
    <location>
        <begin position="227"/>
        <end position="248"/>
    </location>
</feature>
<evidence type="ECO:0000256" key="6">
    <source>
        <dbReference type="SAM" id="Phobius"/>
    </source>
</evidence>
<dbReference type="PANTHER" id="PTHR30482:SF5">
    <property type="entry name" value="ABC TRANSPORTER PERMEASE PROTEIN"/>
    <property type="match status" value="1"/>
</dbReference>
<dbReference type="PANTHER" id="PTHR30482">
    <property type="entry name" value="HIGH-AFFINITY BRANCHED-CHAIN AMINO ACID TRANSPORT SYSTEM PERMEASE"/>
    <property type="match status" value="1"/>
</dbReference>
<feature type="transmembrane region" description="Helical" evidence="6">
    <location>
        <begin position="76"/>
        <end position="95"/>
    </location>
</feature>